<name>A0A8S3KIE3_9BILA</name>
<reference evidence="2" key="1">
    <citation type="submission" date="2021-02" db="EMBL/GenBank/DDBJ databases">
        <authorList>
            <person name="Nowell W R."/>
        </authorList>
    </citation>
    <scope>NUCLEOTIDE SEQUENCE</scope>
</reference>
<feature type="domain" description="CCDC93 N-terminal" evidence="1">
    <location>
        <begin position="1"/>
        <end position="76"/>
    </location>
</feature>
<evidence type="ECO:0000313" key="3">
    <source>
        <dbReference type="Proteomes" id="UP000681720"/>
    </source>
</evidence>
<dbReference type="Pfam" id="PF21673">
    <property type="entry name" value="CCDC93_N"/>
    <property type="match status" value="1"/>
</dbReference>
<feature type="non-terminal residue" evidence="2">
    <location>
        <position position="104"/>
    </location>
</feature>
<feature type="non-terminal residue" evidence="2">
    <location>
        <position position="1"/>
    </location>
</feature>
<dbReference type="Proteomes" id="UP000681720">
    <property type="component" value="Unassembled WGS sequence"/>
</dbReference>
<accession>A0A8S3KIE3</accession>
<protein>
    <recommendedName>
        <fullName evidence="1">CCDC93 N-terminal domain-containing protein</fullName>
    </recommendedName>
</protein>
<dbReference type="InterPro" id="IPR048747">
    <property type="entry name" value="CCDC93_N"/>
</dbReference>
<organism evidence="2 3">
    <name type="scientific">Rotaria magnacalcarata</name>
    <dbReference type="NCBI Taxonomy" id="392030"/>
    <lineage>
        <taxon>Eukaryota</taxon>
        <taxon>Metazoa</taxon>
        <taxon>Spiralia</taxon>
        <taxon>Gnathifera</taxon>
        <taxon>Rotifera</taxon>
        <taxon>Eurotatoria</taxon>
        <taxon>Bdelloidea</taxon>
        <taxon>Philodinida</taxon>
        <taxon>Philodinidae</taxon>
        <taxon>Rotaria</taxon>
    </lineage>
</organism>
<gene>
    <name evidence="2" type="ORF">GIL414_LOCUS87726</name>
</gene>
<dbReference type="InterPro" id="IPR039116">
    <property type="entry name" value="CCDC93"/>
</dbReference>
<dbReference type="PANTHER" id="PTHR16441">
    <property type="entry name" value="FIDIPIDINE"/>
    <property type="match status" value="1"/>
</dbReference>
<proteinExistence type="predicted"/>
<dbReference type="EMBL" id="CAJOBJ010381565">
    <property type="protein sequence ID" value="CAF5227614.1"/>
    <property type="molecule type" value="Genomic_DNA"/>
</dbReference>
<dbReference type="GO" id="GO:0006893">
    <property type="term" value="P:Golgi to plasma membrane transport"/>
    <property type="evidence" value="ECO:0007669"/>
    <property type="project" value="TreeGrafter"/>
</dbReference>
<sequence>VVGGLAWSIQACNFAVDIDVLYQENATLGQKLELTERIILVLSRMKCSHRIEPHQIQGEDFMHIFPVVQWLVKRVFERRAEIGDLNRAYALNQYDKQFNEAVND</sequence>
<comment type="caution">
    <text evidence="2">The sequence shown here is derived from an EMBL/GenBank/DDBJ whole genome shotgun (WGS) entry which is preliminary data.</text>
</comment>
<dbReference type="PANTHER" id="PTHR16441:SF0">
    <property type="entry name" value="COILED-COIL DOMAIN-CONTAINING PROTEIN 93"/>
    <property type="match status" value="1"/>
</dbReference>
<evidence type="ECO:0000313" key="2">
    <source>
        <dbReference type="EMBL" id="CAF5227614.1"/>
    </source>
</evidence>
<evidence type="ECO:0000259" key="1">
    <source>
        <dbReference type="Pfam" id="PF21673"/>
    </source>
</evidence>
<dbReference type="AlphaFoldDB" id="A0A8S3KIE3"/>